<dbReference type="Pfam" id="PF17733">
    <property type="entry name" value="KPWE_dom"/>
    <property type="match status" value="1"/>
</dbReference>
<dbReference type="PANTHER" id="PTHR36855">
    <property type="entry name" value="CHROMOSOME 10, WHOLE GENOME SHOTGUN SEQUENCE"/>
    <property type="match status" value="1"/>
</dbReference>
<dbReference type="EMBL" id="JAIHNG010000164">
    <property type="protein sequence ID" value="KAI5949212.1"/>
    <property type="molecule type" value="Genomic_DNA"/>
</dbReference>
<accession>A0AAD5FWL3</accession>
<dbReference type="RefSeq" id="XP_051606722.1">
    <property type="nucleotide sequence ID" value="XM_051754360.1"/>
</dbReference>
<comment type="caution">
    <text evidence="4">The sequence shown here is derived from an EMBL/GenBank/DDBJ whole genome shotgun (WGS) entry which is preliminary data.</text>
</comment>
<feature type="compositionally biased region" description="Basic and acidic residues" evidence="1">
    <location>
        <begin position="109"/>
        <end position="118"/>
    </location>
</feature>
<organism evidence="4 5">
    <name type="scientific">Candida theae</name>
    <dbReference type="NCBI Taxonomy" id="1198502"/>
    <lineage>
        <taxon>Eukaryota</taxon>
        <taxon>Fungi</taxon>
        <taxon>Dikarya</taxon>
        <taxon>Ascomycota</taxon>
        <taxon>Saccharomycotina</taxon>
        <taxon>Pichiomycetes</taxon>
        <taxon>Debaryomycetaceae</taxon>
        <taxon>Candida/Lodderomyces clade</taxon>
        <taxon>Candida</taxon>
    </lineage>
</organism>
<dbReference type="InterPro" id="IPR040554">
    <property type="entry name" value="KPWE_PEX14_dom"/>
</dbReference>
<dbReference type="Pfam" id="PF25871">
    <property type="entry name" value="HTH_76"/>
    <property type="match status" value="1"/>
</dbReference>
<proteinExistence type="predicted"/>
<dbReference type="GeneID" id="76152854"/>
<reference evidence="4 5" key="1">
    <citation type="journal article" date="2022" name="DNA Res.">
        <title>Genome analysis of five recently described species of the CUG-Ser clade uncovers Candida theae as a new hybrid lineage with pathogenic potential in the Candida parapsilosis species complex.</title>
        <authorList>
            <person name="Mixao V."/>
            <person name="Del Olmo V."/>
            <person name="Hegedusova E."/>
            <person name="Saus E."/>
            <person name="Pryszcz L."/>
            <person name="Cillingova A."/>
            <person name="Nosek J."/>
            <person name="Gabaldon T."/>
        </authorList>
    </citation>
    <scope>NUCLEOTIDE SEQUENCE [LARGE SCALE GENOMIC DNA]</scope>
    <source>
        <strain evidence="4 5">CBS 12239</strain>
    </source>
</reference>
<feature type="region of interest" description="Disordered" evidence="1">
    <location>
        <begin position="99"/>
        <end position="179"/>
    </location>
</feature>
<evidence type="ECO:0000259" key="2">
    <source>
        <dbReference type="Pfam" id="PF17733"/>
    </source>
</evidence>
<feature type="compositionally biased region" description="Acidic residues" evidence="1">
    <location>
        <begin position="99"/>
        <end position="108"/>
    </location>
</feature>
<feature type="domain" description="PEX14-like helix-turn-helix" evidence="3">
    <location>
        <begin position="7"/>
        <end position="86"/>
    </location>
</feature>
<sequence length="179" mass="20467">MSLNPQEEVYKQYLNYDWNSDLEFQNGLQEILDSYLSNIKEQDPSQTSISNLDKTQLTNQAKSFFFCQKTGHILNLEDFEEWKIHNGDKFAKNAKIVELGEEEEEEDTQDKQDERLASSEEQPPYSSNYQNLAELIMSGKPVPGIKDIPPVVLTDQGSKSSAAQRKKPWEVNQESSSGQ</sequence>
<feature type="compositionally biased region" description="Polar residues" evidence="1">
    <location>
        <begin position="119"/>
        <end position="131"/>
    </location>
</feature>
<dbReference type="PANTHER" id="PTHR36855:SF1">
    <property type="entry name" value="PEROXISOME MEMBRANE ANCHOR PROTEIN PEX14P N-TERMINAL DOMAIN-CONTAINING PROTEIN"/>
    <property type="match status" value="1"/>
</dbReference>
<gene>
    <name evidence="4" type="ORF">KGF57_004810</name>
</gene>
<dbReference type="AlphaFoldDB" id="A0AAD5FWL3"/>
<protein>
    <submittedName>
        <fullName evidence="4">Uncharacterized protein</fullName>
    </submittedName>
</protein>
<feature type="domain" description="Peroxisomal membrane protein PEX14-like KPWE" evidence="2">
    <location>
        <begin position="124"/>
        <end position="170"/>
    </location>
</feature>
<name>A0AAD5FWL3_9ASCO</name>
<keyword evidence="5" id="KW-1185">Reference proteome</keyword>
<evidence type="ECO:0000313" key="5">
    <source>
        <dbReference type="Proteomes" id="UP001204833"/>
    </source>
</evidence>
<evidence type="ECO:0000313" key="4">
    <source>
        <dbReference type="EMBL" id="KAI5949212.1"/>
    </source>
</evidence>
<evidence type="ECO:0000259" key="3">
    <source>
        <dbReference type="Pfam" id="PF25871"/>
    </source>
</evidence>
<dbReference type="InterPro" id="IPR058841">
    <property type="entry name" value="HTH_76"/>
</dbReference>
<evidence type="ECO:0000256" key="1">
    <source>
        <dbReference type="SAM" id="MobiDB-lite"/>
    </source>
</evidence>
<dbReference type="Proteomes" id="UP001204833">
    <property type="component" value="Unassembled WGS sequence"/>
</dbReference>